<reference evidence="1" key="2">
    <citation type="journal article" date="2015" name="Fish Shellfish Immunol.">
        <title>Early steps in the European eel (Anguilla anguilla)-Vibrio vulnificus interaction in the gills: Role of the RtxA13 toxin.</title>
        <authorList>
            <person name="Callol A."/>
            <person name="Pajuelo D."/>
            <person name="Ebbesson L."/>
            <person name="Teles M."/>
            <person name="MacKenzie S."/>
            <person name="Amaro C."/>
        </authorList>
    </citation>
    <scope>NUCLEOTIDE SEQUENCE</scope>
</reference>
<proteinExistence type="predicted"/>
<name>A0A0E9UC88_ANGAN</name>
<evidence type="ECO:0000313" key="1">
    <source>
        <dbReference type="EMBL" id="JAH63441.1"/>
    </source>
</evidence>
<sequence>MNMICMEEVSHVTGFRKVKPFLIVSQKS</sequence>
<accession>A0A0E9UC88</accession>
<dbReference type="AlphaFoldDB" id="A0A0E9UC88"/>
<dbReference type="EMBL" id="GBXM01045136">
    <property type="protein sequence ID" value="JAH63441.1"/>
    <property type="molecule type" value="Transcribed_RNA"/>
</dbReference>
<protein>
    <submittedName>
        <fullName evidence="1">Uncharacterized protein</fullName>
    </submittedName>
</protein>
<reference evidence="1" key="1">
    <citation type="submission" date="2014-11" db="EMBL/GenBank/DDBJ databases">
        <authorList>
            <person name="Amaro Gonzalez C."/>
        </authorList>
    </citation>
    <scope>NUCLEOTIDE SEQUENCE</scope>
</reference>
<organism evidence="1">
    <name type="scientific">Anguilla anguilla</name>
    <name type="common">European freshwater eel</name>
    <name type="synonym">Muraena anguilla</name>
    <dbReference type="NCBI Taxonomy" id="7936"/>
    <lineage>
        <taxon>Eukaryota</taxon>
        <taxon>Metazoa</taxon>
        <taxon>Chordata</taxon>
        <taxon>Craniata</taxon>
        <taxon>Vertebrata</taxon>
        <taxon>Euteleostomi</taxon>
        <taxon>Actinopterygii</taxon>
        <taxon>Neopterygii</taxon>
        <taxon>Teleostei</taxon>
        <taxon>Anguilliformes</taxon>
        <taxon>Anguillidae</taxon>
        <taxon>Anguilla</taxon>
    </lineage>
</organism>